<dbReference type="Gene3D" id="3.10.129.110">
    <property type="entry name" value="Polyketide synthase dehydratase"/>
    <property type="match status" value="1"/>
</dbReference>
<feature type="active site" description="Proton acceptor; for dehydratase activity" evidence="8">
    <location>
        <position position="1142"/>
    </location>
</feature>
<dbReference type="Pfam" id="PF08659">
    <property type="entry name" value="KR"/>
    <property type="match status" value="2"/>
</dbReference>
<evidence type="ECO:0000256" key="7">
    <source>
        <dbReference type="ARBA" id="ARBA00023315"/>
    </source>
</evidence>
<dbReference type="SUPFAM" id="SSF53901">
    <property type="entry name" value="Thiolase-like"/>
    <property type="match status" value="1"/>
</dbReference>
<dbReference type="InterPro" id="IPR011032">
    <property type="entry name" value="GroES-like_sf"/>
</dbReference>
<dbReference type="InterPro" id="IPR049900">
    <property type="entry name" value="PKS_mFAS_DH"/>
</dbReference>
<dbReference type="InterPro" id="IPR016035">
    <property type="entry name" value="Acyl_Trfase/lysoPLipase"/>
</dbReference>
<evidence type="ECO:0000313" key="13">
    <source>
        <dbReference type="EMBL" id="MDT0270828.1"/>
    </source>
</evidence>
<dbReference type="CDD" id="cd05195">
    <property type="entry name" value="enoyl_red"/>
    <property type="match status" value="1"/>
</dbReference>
<dbReference type="Gene3D" id="3.40.50.720">
    <property type="entry name" value="NAD(P)-binding Rossmann-like Domain"/>
    <property type="match status" value="2"/>
</dbReference>
<dbReference type="Pfam" id="PF02801">
    <property type="entry name" value="Ketoacyl-synt_C"/>
    <property type="match status" value="1"/>
</dbReference>
<dbReference type="PROSITE" id="PS00012">
    <property type="entry name" value="PHOSPHOPANTETHEINE"/>
    <property type="match status" value="1"/>
</dbReference>
<dbReference type="SMART" id="SM01294">
    <property type="entry name" value="PKS_PP_betabranch"/>
    <property type="match status" value="2"/>
</dbReference>
<dbReference type="InterPro" id="IPR001227">
    <property type="entry name" value="Ac_transferase_dom_sf"/>
</dbReference>
<dbReference type="Pfam" id="PF00698">
    <property type="entry name" value="Acyl_transf_1"/>
    <property type="match status" value="1"/>
</dbReference>
<sequence>SSAAGVFGAAGQGSYAAANAYLDALAQHRHANGLPAQSLAWGIWQESSALTEKLSESDLARIAGSGLLPISRDEGLGLLEAAERVDQPAMLASRIDVKALSEGSALQRTLLRGLVRAPRRTASAGAAAVEGSEFAARLAELPAPERKEELLELVLTHVRGALGHAPTAVIAPSQVFKDLGFDSLSAVELRNRLNAATSLRLPPTLVFDYPTPLALVDHLEATIIGEWQPARPVAVRRETSDDPIVIVGMGCRFPGDVHSPDDLWRLVESGGDAVSGFPVDRGVEWARGAAHYARQGGFLHDAGEFDAAFFGISPREALAMDPQQRLLLETSWEAFEDAGIDPLSLRGSETGVFVGAGANTYMTGNTQLAESLEGYQLTGSITSVVSGRVAYAFGLEGPAVTVDTACSSSLVALHLAVESLRRGESTTALAGGVTVMSSPDIFESFGRQGGLAVDGRCKAFSDDADGTGWAEGVGVLVLERLSSARAGGRRVLGVVAGSAVNQDGASNGLTAPNGPSQERVIRAAWAAGGLSGGDVDVVEGHGTGTVLGDPIEVGALLATYGRDRDVERPLWLGSLKSNIGHAQAAAGVGGVIKMVMALRRGVLPGSLFAERPSSHVDWSGGGVRLLDGAREWPEVGRARRAAVSSFGISGTNAHVVLEEAPADVASWGGEGVSGGWVGGVPVPWVVSARGDVSAQVARLRSGVGGLDVVGVGRSLLGRAGLPDRAVTWGGDVELADVVGSVVGGKVGVVFSGQGSQWVGMGRELYEVFPAFREAFDEVGALVDERRDGSLREVVFSGDAEVLEGTGWAQVGLFAVGVGLWRVLESWDIAVDVVGGHSVGELVAAWAAGVWSLPDAVAVVCARAGLMEGLPEGGGMLVTDLTETQAEELAAEFGVDIAAVNGQEQVVLSGAVEALDRVAVACGERGVRARRLSVSHGFHSRLVDPVLGEFAERLTSVKFQTPQLGLVSNVEGTLVSEQVAEAGYWVRHVREPVLFARGVAAMREAGVTTVIELGPDAVLSGSVIDVFDDDAQAVIPSLRNQRPQAEALLQMAARLWVRGVPVNWQTVYDQLGGGQTPRVDIPTYGFQRERFWLRQGGTGDATGLGQARIDHPVLGAVIEVAGSSEIVVTGRIDTGQETWLTGHVVNDQILFPGTGLVELALTAGDHIGSPTLAELMLHTPLTLTPHTTTDIQLRIQEPDPTNHERTLTIHSRPTPDTDWTQHATGTLTPHQPDHTEDPTTPWPPADATPIDLTDFYPQLAHTGLAYGDAFRGLTTAWTTPDTRDVYAEVTLPEPTEPGDYAIHPALLDAVLHAGAFAATSYRGDGRVRLPFSWHEVALRATGARRVRVRVRATESDALTLRVVDPSGQPVLSVGEFVELPAPSAEQATADSAALWRVAWRELPAPAEVAAGGRRWTLLDVDADDPLAGALRAAGVEVVNRPWPAAGAVVADADVVALRLPGGGDGAAPEVVRAATGRLLEVLRGWLAAEPDAEGAGPLLLLLGEGAVATGPEDVVTLAGPPVWALARSAQAEHPGRVVLVDLDGTAESLAALPGVLGHGEAEVALREGRAHAARLARAGVGAGGALVPPATADWRLTVTEPGTFEKLTLAPRDGGPLGPSEVRVAVRATGVNFRDVLIALGTYPGGGTMGGEVAGVVTEVGAEVTALAPGDRVMGLADDGFGPQVVTDHRLLVPLPAGWSFAQGASVPVAFCTAYYGLVDLAGVTAGESVLVHSAAGGVGMAAVQLAHHFDAVVYGTAHPGKWEALRAAGIADERIASSRDLEFEAAFGRASGGRGVDVVLDALTGEFVDASLRLLPRGGRFVEMGKADVRDPEEVGKAHPGVVYRSFDLMEAGPDRLGEILRELAALFGAGTLRPLPSRSWDLRQVPLAFRHMARARHTGKLVLTLPRPVGADGTVLVTGGTGGLGRLVARHLVTRRGVRRLLLASRQGPAAAGVAELRAELLAAGADVVDVAACDLADRARVAELLGRVAPEHPLVGVFHTAGVVDDGLLADQDADRLDRVLRPKADGAWHLHELTRDADLAEFVLFSSAAGVFDGAGQGNYAAANGFLDALALHRRALGLPARSLAWGPWATDDGMTAALDEADWRRMARAGVGGLDVPEALAALDAAAWSAEGVLVPIRLESAALRDTDPAVLPGMLRELARPVRKALPAAGGPARGAAFAGLTGAALESALSDLVRGHAAAVLGHQGVAAVGADARFSELGFDSLTAVEFRGRLNAATELRLSATLVFDYPTVSAVVRHLAEKLGGSAESAAEAVEKELVRLEEAFAALQPTTAEHARIGARLQSLSARWSGRLSETEDEESPVSLESATADELFDLLDGGLGRSD</sequence>
<feature type="non-terminal residue" evidence="13">
    <location>
        <position position="1"/>
    </location>
</feature>
<feature type="domain" description="Carrier" evidence="10">
    <location>
        <begin position="2193"/>
        <end position="2268"/>
    </location>
</feature>
<evidence type="ECO:0000259" key="11">
    <source>
        <dbReference type="PROSITE" id="PS52004"/>
    </source>
</evidence>
<comment type="pathway">
    <text evidence="1">Antibiotic biosynthesis.</text>
</comment>
<dbReference type="SUPFAM" id="SSF55048">
    <property type="entry name" value="Probable ACP-binding domain of malonyl-CoA ACP transacylase"/>
    <property type="match status" value="1"/>
</dbReference>
<dbReference type="InterPro" id="IPR050091">
    <property type="entry name" value="PKS_NRPS_Biosynth_Enz"/>
</dbReference>
<dbReference type="Gene3D" id="3.30.70.3290">
    <property type="match status" value="1"/>
</dbReference>
<feature type="region of interest" description="Disordered" evidence="9">
    <location>
        <begin position="2316"/>
        <end position="2335"/>
    </location>
</feature>
<dbReference type="InterPro" id="IPR006162">
    <property type="entry name" value="Ppantetheine_attach_site"/>
</dbReference>
<dbReference type="SMART" id="SM00822">
    <property type="entry name" value="PKS_KR"/>
    <property type="match status" value="1"/>
</dbReference>
<keyword evidence="6" id="KW-0511">Multifunctional enzyme</keyword>
<keyword evidence="3" id="KW-0597">Phosphoprotein</keyword>
<dbReference type="InterPro" id="IPR020807">
    <property type="entry name" value="PKS_DH"/>
</dbReference>
<dbReference type="InterPro" id="IPR013968">
    <property type="entry name" value="PKS_KR"/>
</dbReference>
<feature type="domain" description="Carrier" evidence="10">
    <location>
        <begin position="148"/>
        <end position="223"/>
    </location>
</feature>
<evidence type="ECO:0000256" key="3">
    <source>
        <dbReference type="ARBA" id="ARBA00022553"/>
    </source>
</evidence>
<dbReference type="Gene3D" id="3.40.47.10">
    <property type="match status" value="1"/>
</dbReference>
<dbReference type="SMART" id="SM00823">
    <property type="entry name" value="PKS_PP"/>
    <property type="match status" value="2"/>
</dbReference>
<dbReference type="PANTHER" id="PTHR43775:SF51">
    <property type="entry name" value="INACTIVE PHENOLPHTHIOCEROL SYNTHESIS POLYKETIDE SYNTHASE TYPE I PKS1-RELATED"/>
    <property type="match status" value="1"/>
</dbReference>
<dbReference type="Gene3D" id="3.90.180.10">
    <property type="entry name" value="Medium-chain alcohol dehydrogenases, catalytic domain"/>
    <property type="match status" value="1"/>
</dbReference>
<evidence type="ECO:0000259" key="12">
    <source>
        <dbReference type="PROSITE" id="PS52019"/>
    </source>
</evidence>
<comment type="caution">
    <text evidence="13">The sequence shown here is derived from an EMBL/GenBank/DDBJ whole genome shotgun (WGS) entry which is preliminary data.</text>
</comment>
<organism evidence="13 14">
    <name type="scientific">Streptomyces chisholmiae</name>
    <dbReference type="NCBI Taxonomy" id="3075540"/>
    <lineage>
        <taxon>Bacteria</taxon>
        <taxon>Bacillati</taxon>
        <taxon>Actinomycetota</taxon>
        <taxon>Actinomycetes</taxon>
        <taxon>Kitasatosporales</taxon>
        <taxon>Streptomycetaceae</taxon>
        <taxon>Streptomyces</taxon>
    </lineage>
</organism>
<dbReference type="InterPro" id="IPR020841">
    <property type="entry name" value="PKS_Beta-ketoAc_synthase_dom"/>
</dbReference>
<feature type="active site" description="Proton donor; for dehydratase activity" evidence="8">
    <location>
        <position position="1307"/>
    </location>
</feature>
<dbReference type="InterPro" id="IPR036291">
    <property type="entry name" value="NAD(P)-bd_dom_sf"/>
</dbReference>
<dbReference type="SMART" id="SM00825">
    <property type="entry name" value="PKS_KS"/>
    <property type="match status" value="1"/>
</dbReference>
<dbReference type="Proteomes" id="UP001183410">
    <property type="component" value="Unassembled WGS sequence"/>
</dbReference>
<dbReference type="InterPro" id="IPR057326">
    <property type="entry name" value="KR_dom"/>
</dbReference>
<gene>
    <name evidence="13" type="ORF">RM844_31620</name>
</gene>
<evidence type="ECO:0000259" key="10">
    <source>
        <dbReference type="PROSITE" id="PS50075"/>
    </source>
</evidence>
<dbReference type="EMBL" id="JAVREO010000038">
    <property type="protein sequence ID" value="MDT0270828.1"/>
    <property type="molecule type" value="Genomic_DNA"/>
</dbReference>
<feature type="region of interest" description="C-terminal hotdog fold" evidence="8">
    <location>
        <begin position="1246"/>
        <end position="1386"/>
    </location>
</feature>
<dbReference type="InterPro" id="IPR014043">
    <property type="entry name" value="Acyl_transferase_dom"/>
</dbReference>
<dbReference type="Gene3D" id="3.40.50.11460">
    <property type="match status" value="1"/>
</dbReference>
<dbReference type="Gene3D" id="1.10.1200.10">
    <property type="entry name" value="ACP-like"/>
    <property type="match status" value="2"/>
</dbReference>
<evidence type="ECO:0000256" key="4">
    <source>
        <dbReference type="ARBA" id="ARBA00022679"/>
    </source>
</evidence>
<feature type="region of interest" description="N-terminal hotdog fold" evidence="8">
    <location>
        <begin position="1110"/>
        <end position="1233"/>
    </location>
</feature>
<dbReference type="InterPro" id="IPR020806">
    <property type="entry name" value="PKS_PP-bd"/>
</dbReference>
<dbReference type="Pfam" id="PF08240">
    <property type="entry name" value="ADH_N"/>
    <property type="match status" value="1"/>
</dbReference>
<dbReference type="Pfam" id="PF22953">
    <property type="entry name" value="SpnB_Rossmann"/>
    <property type="match status" value="1"/>
</dbReference>
<dbReference type="SMART" id="SM00829">
    <property type="entry name" value="PKS_ER"/>
    <property type="match status" value="1"/>
</dbReference>
<evidence type="ECO:0000256" key="9">
    <source>
        <dbReference type="SAM" id="MobiDB-lite"/>
    </source>
</evidence>
<evidence type="ECO:0000256" key="6">
    <source>
        <dbReference type="ARBA" id="ARBA00023268"/>
    </source>
</evidence>
<dbReference type="SUPFAM" id="SSF47336">
    <property type="entry name" value="ACP-like"/>
    <property type="match status" value="2"/>
</dbReference>
<dbReference type="Pfam" id="PF13602">
    <property type="entry name" value="ADH_zinc_N_2"/>
    <property type="match status" value="1"/>
</dbReference>
<dbReference type="PROSITE" id="PS52004">
    <property type="entry name" value="KS3_2"/>
    <property type="match status" value="1"/>
</dbReference>
<dbReference type="InterPro" id="IPR013154">
    <property type="entry name" value="ADH-like_N"/>
</dbReference>
<dbReference type="Pfam" id="PF00109">
    <property type="entry name" value="ketoacyl-synt"/>
    <property type="match status" value="1"/>
</dbReference>
<dbReference type="InterPro" id="IPR018201">
    <property type="entry name" value="Ketoacyl_synth_AS"/>
</dbReference>
<protein>
    <submittedName>
        <fullName evidence="13">SDR family NAD(P)-dependent oxidoreductase</fullName>
    </submittedName>
</protein>
<evidence type="ECO:0000256" key="2">
    <source>
        <dbReference type="ARBA" id="ARBA00022450"/>
    </source>
</evidence>
<reference evidence="14" key="1">
    <citation type="submission" date="2023-07" db="EMBL/GenBank/DDBJ databases">
        <title>30 novel species of actinomycetes from the DSMZ collection.</title>
        <authorList>
            <person name="Nouioui I."/>
        </authorList>
    </citation>
    <scope>NUCLEOTIDE SEQUENCE [LARGE SCALE GENOMIC DNA]</scope>
    <source>
        <strain evidence="14">DSM 44915</strain>
    </source>
</reference>
<dbReference type="PANTHER" id="PTHR43775">
    <property type="entry name" value="FATTY ACID SYNTHASE"/>
    <property type="match status" value="1"/>
</dbReference>
<dbReference type="Pfam" id="PF14765">
    <property type="entry name" value="PS-DH"/>
    <property type="match status" value="1"/>
</dbReference>
<evidence type="ECO:0000256" key="1">
    <source>
        <dbReference type="ARBA" id="ARBA00004792"/>
    </source>
</evidence>
<dbReference type="InterPro" id="IPR055123">
    <property type="entry name" value="SpnB-like_Rossmann"/>
</dbReference>
<dbReference type="RefSeq" id="WP_311670891.1">
    <property type="nucleotide sequence ID" value="NZ_JAVREO010000038.1"/>
</dbReference>
<dbReference type="Gene3D" id="3.40.366.10">
    <property type="entry name" value="Malonyl-Coenzyme A Acyl Carrier Protein, domain 2"/>
    <property type="match status" value="1"/>
</dbReference>
<dbReference type="InterPro" id="IPR016039">
    <property type="entry name" value="Thiolase-like"/>
</dbReference>
<proteinExistence type="predicted"/>
<evidence type="ECO:0000256" key="5">
    <source>
        <dbReference type="ARBA" id="ARBA00023194"/>
    </source>
</evidence>
<dbReference type="PROSITE" id="PS00606">
    <property type="entry name" value="KS3_1"/>
    <property type="match status" value="1"/>
</dbReference>
<feature type="compositionally biased region" description="Basic and acidic residues" evidence="9">
    <location>
        <begin position="1197"/>
        <end position="1206"/>
    </location>
</feature>
<dbReference type="CDD" id="cd08956">
    <property type="entry name" value="KR_3_FAS_SDR_x"/>
    <property type="match status" value="1"/>
</dbReference>
<dbReference type="InterPro" id="IPR014031">
    <property type="entry name" value="Ketoacyl_synth_C"/>
</dbReference>
<dbReference type="PROSITE" id="PS52019">
    <property type="entry name" value="PKS_MFAS_DH"/>
    <property type="match status" value="1"/>
</dbReference>
<dbReference type="InterPro" id="IPR036736">
    <property type="entry name" value="ACP-like_sf"/>
</dbReference>
<dbReference type="SUPFAM" id="SSF52151">
    <property type="entry name" value="FabD/lysophospholipase-like"/>
    <property type="match status" value="1"/>
</dbReference>
<dbReference type="InterPro" id="IPR049551">
    <property type="entry name" value="PKS_DH_C"/>
</dbReference>
<keyword evidence="5" id="KW-0045">Antibiotic biosynthesis</keyword>
<accession>A0ABU2K0N6</accession>
<keyword evidence="4" id="KW-0808">Transferase</keyword>
<dbReference type="SMART" id="SM00827">
    <property type="entry name" value="PKS_AT"/>
    <property type="match status" value="1"/>
</dbReference>
<feature type="domain" description="Ketosynthase family 3 (KS3)" evidence="11">
    <location>
        <begin position="241"/>
        <end position="659"/>
    </location>
</feature>
<keyword evidence="2" id="KW-0596">Phosphopantetheine</keyword>
<dbReference type="InterPro" id="IPR042104">
    <property type="entry name" value="PKS_dehydratase_sf"/>
</dbReference>
<dbReference type="SUPFAM" id="SSF50129">
    <property type="entry name" value="GroES-like"/>
    <property type="match status" value="1"/>
</dbReference>
<dbReference type="InterPro" id="IPR020843">
    <property type="entry name" value="ER"/>
</dbReference>
<dbReference type="Pfam" id="PF21089">
    <property type="entry name" value="PKS_DH_N"/>
    <property type="match status" value="1"/>
</dbReference>
<evidence type="ECO:0000256" key="8">
    <source>
        <dbReference type="PROSITE-ProRule" id="PRU01363"/>
    </source>
</evidence>
<dbReference type="InterPro" id="IPR014030">
    <property type="entry name" value="Ketoacyl_synth_N"/>
</dbReference>
<dbReference type="InterPro" id="IPR009081">
    <property type="entry name" value="PP-bd_ACP"/>
</dbReference>
<keyword evidence="7" id="KW-0012">Acyltransferase</keyword>
<feature type="compositionally biased region" description="Polar residues" evidence="9">
    <location>
        <begin position="1216"/>
        <end position="1228"/>
    </location>
</feature>
<feature type="domain" description="PKS/mFAS DH" evidence="12">
    <location>
        <begin position="1110"/>
        <end position="1386"/>
    </location>
</feature>
<dbReference type="SUPFAM" id="SSF51735">
    <property type="entry name" value="NAD(P)-binding Rossmann-fold domains"/>
    <property type="match status" value="4"/>
</dbReference>
<dbReference type="InterPro" id="IPR016036">
    <property type="entry name" value="Malonyl_transacylase_ACP-bd"/>
</dbReference>
<dbReference type="Pfam" id="PF00550">
    <property type="entry name" value="PP-binding"/>
    <property type="match status" value="2"/>
</dbReference>
<keyword evidence="14" id="KW-1185">Reference proteome</keyword>
<name>A0ABU2K0N6_9ACTN</name>
<dbReference type="InterPro" id="IPR049552">
    <property type="entry name" value="PKS_DH_N"/>
</dbReference>
<dbReference type="CDD" id="cd00833">
    <property type="entry name" value="PKS"/>
    <property type="match status" value="1"/>
</dbReference>
<evidence type="ECO:0000313" key="14">
    <source>
        <dbReference type="Proteomes" id="UP001183410"/>
    </source>
</evidence>
<dbReference type="SMART" id="SM00826">
    <property type="entry name" value="PKS_DH"/>
    <property type="match status" value="1"/>
</dbReference>
<feature type="region of interest" description="Disordered" evidence="9">
    <location>
        <begin position="1197"/>
        <end position="1239"/>
    </location>
</feature>
<dbReference type="PROSITE" id="PS50075">
    <property type="entry name" value="CARRIER"/>
    <property type="match status" value="2"/>
</dbReference>